<proteinExistence type="predicted"/>
<evidence type="ECO:0000313" key="3">
    <source>
        <dbReference type="Proteomes" id="UP001217089"/>
    </source>
</evidence>
<dbReference type="EMBL" id="JARBDR010000246">
    <property type="protein sequence ID" value="KAJ8317137.1"/>
    <property type="molecule type" value="Genomic_DNA"/>
</dbReference>
<dbReference type="Proteomes" id="UP001217089">
    <property type="component" value="Unassembled WGS sequence"/>
</dbReference>
<comment type="caution">
    <text evidence="2">The sequence shown here is derived from an EMBL/GenBank/DDBJ whole genome shotgun (WGS) entry which is preliminary data.</text>
</comment>
<feature type="non-terminal residue" evidence="2">
    <location>
        <position position="260"/>
    </location>
</feature>
<keyword evidence="3" id="KW-1185">Reference proteome</keyword>
<dbReference type="PANTHER" id="PTHR33939">
    <property type="entry name" value="PROTEIN CBG22215"/>
    <property type="match status" value="1"/>
</dbReference>
<evidence type="ECO:0000313" key="2">
    <source>
        <dbReference type="EMBL" id="KAJ8317137.1"/>
    </source>
</evidence>
<feature type="chain" id="PRO_5046222233" evidence="1">
    <location>
        <begin position="19"/>
        <end position="260"/>
    </location>
</feature>
<evidence type="ECO:0000256" key="1">
    <source>
        <dbReference type="SAM" id="SignalP"/>
    </source>
</evidence>
<dbReference type="PANTHER" id="PTHR33939:SF1">
    <property type="entry name" value="DUF4371 DOMAIN-CONTAINING PROTEIN"/>
    <property type="match status" value="1"/>
</dbReference>
<protein>
    <submittedName>
        <fullName evidence="2">Uncharacterized protein</fullName>
    </submittedName>
</protein>
<feature type="signal peptide" evidence="1">
    <location>
        <begin position="1"/>
        <end position="18"/>
    </location>
</feature>
<organism evidence="2 3">
    <name type="scientific">Tegillarca granosa</name>
    <name type="common">Malaysian cockle</name>
    <name type="synonym">Anadara granosa</name>
    <dbReference type="NCBI Taxonomy" id="220873"/>
    <lineage>
        <taxon>Eukaryota</taxon>
        <taxon>Metazoa</taxon>
        <taxon>Spiralia</taxon>
        <taxon>Lophotrochozoa</taxon>
        <taxon>Mollusca</taxon>
        <taxon>Bivalvia</taxon>
        <taxon>Autobranchia</taxon>
        <taxon>Pteriomorphia</taxon>
        <taxon>Arcoida</taxon>
        <taxon>Arcoidea</taxon>
        <taxon>Arcidae</taxon>
        <taxon>Tegillarca</taxon>
    </lineage>
</organism>
<gene>
    <name evidence="2" type="ORF">KUTeg_005041</name>
</gene>
<accession>A0ABQ9FIM2</accession>
<keyword evidence="1" id="KW-0732">Signal</keyword>
<reference evidence="2 3" key="1">
    <citation type="submission" date="2022-12" db="EMBL/GenBank/DDBJ databases">
        <title>Chromosome-level genome of Tegillarca granosa.</title>
        <authorList>
            <person name="Kim J."/>
        </authorList>
    </citation>
    <scope>NUCLEOTIDE SEQUENCE [LARGE SCALE GENOMIC DNA]</scope>
    <source>
        <strain evidence="2">Teg-2019</strain>
        <tissue evidence="2">Adductor muscle</tissue>
    </source>
</reference>
<sequence>MNRVLISMFFCFTGTTDPVSPSGKGIKWVILNAKREETGLILGCDLVFKAQLGDGDYHKKTETRTKSTSNTRKNEMIQWLKDNNITFPTYAKKPKLYEIIKRNKSAPVYKLDVFDHRQGHFVLRLTVRHCELNPMELFWAPVYKSDVFDHHQGNFVLRLTVRHCELNPMELFWAPVYKSDVFDHRQGHFVLRLTVRQCELNPMELCWAPSLWTTILIAVTGHLFRLPRNNKKIFAWCKWQKTEQLIFFGIKGRASDINCK</sequence>
<name>A0ABQ9FIM2_TEGGR</name>